<evidence type="ECO:0000256" key="1">
    <source>
        <dbReference type="SAM" id="Coils"/>
    </source>
</evidence>
<name>A0AAN7IWJ7_QUERU</name>
<dbReference type="PANTHER" id="PTHR35480">
    <property type="entry name" value="MATERNAL EFFECT EMBRYO ARREST 22"/>
    <property type="match status" value="1"/>
</dbReference>
<gene>
    <name evidence="3" type="ORF">RGQ29_019753</name>
</gene>
<organism evidence="3 4">
    <name type="scientific">Quercus rubra</name>
    <name type="common">Northern red oak</name>
    <name type="synonym">Quercus borealis</name>
    <dbReference type="NCBI Taxonomy" id="3512"/>
    <lineage>
        <taxon>Eukaryota</taxon>
        <taxon>Viridiplantae</taxon>
        <taxon>Streptophyta</taxon>
        <taxon>Embryophyta</taxon>
        <taxon>Tracheophyta</taxon>
        <taxon>Spermatophyta</taxon>
        <taxon>Magnoliopsida</taxon>
        <taxon>eudicotyledons</taxon>
        <taxon>Gunneridae</taxon>
        <taxon>Pentapetalae</taxon>
        <taxon>rosids</taxon>
        <taxon>fabids</taxon>
        <taxon>Fagales</taxon>
        <taxon>Fagaceae</taxon>
        <taxon>Quercus</taxon>
    </lineage>
</organism>
<keyword evidence="1" id="KW-0175">Coiled coil</keyword>
<feature type="coiled-coil region" evidence="1">
    <location>
        <begin position="326"/>
        <end position="412"/>
    </location>
</feature>
<reference evidence="3 4" key="1">
    <citation type="journal article" date="2023" name="G3 (Bethesda)">
        <title>A haplotype-resolved chromosome-scale genome for Quercus rubra L. provides insights into the genetics of adaptive traits for red oak species.</title>
        <authorList>
            <person name="Kapoor B."/>
            <person name="Jenkins J."/>
            <person name="Schmutz J."/>
            <person name="Zhebentyayeva T."/>
            <person name="Kuelheim C."/>
            <person name="Coggeshall M."/>
            <person name="Heim C."/>
            <person name="Lasky J.R."/>
            <person name="Leites L."/>
            <person name="Islam-Faridi N."/>
            <person name="Romero-Severson J."/>
            <person name="DeLeo V.L."/>
            <person name="Lucas S.M."/>
            <person name="Lazic D."/>
            <person name="Gailing O."/>
            <person name="Carlson J."/>
            <person name="Staton M."/>
        </authorList>
    </citation>
    <scope>NUCLEOTIDE SEQUENCE [LARGE SCALE GENOMIC DNA]</scope>
    <source>
        <strain evidence="3">Pseudo-F2</strain>
    </source>
</reference>
<evidence type="ECO:0000313" key="3">
    <source>
        <dbReference type="EMBL" id="KAK4588865.1"/>
    </source>
</evidence>
<protein>
    <recommendedName>
        <fullName evidence="5">Maternal effect embryo arrest 22</fullName>
    </recommendedName>
</protein>
<accession>A0AAN7IWJ7</accession>
<comment type="caution">
    <text evidence="3">The sequence shown here is derived from an EMBL/GenBank/DDBJ whole genome shotgun (WGS) entry which is preliminary data.</text>
</comment>
<evidence type="ECO:0000313" key="4">
    <source>
        <dbReference type="Proteomes" id="UP001324115"/>
    </source>
</evidence>
<sequence length="1470" mass="165265">MASDMAGQLQSGNACCKMWKEKYASLEYKRNALRQAVNILQPQIDRFQAENANLRKAYEEEQARADNEKEGRLKESMARVSLENEISTLKSEISSLQQKTSTNALDRNEEVKILQVRVSEGEKEINQLKELLGKEKRRADAERKNAEGEKKKAAEELKSIKAEKSKADEQRSFAKIEGAKAEQYRLQLEMMKKEADEAKSKLASETLKFEQANKKLEAEKQKAIKERKRVESEMAKVEEQRKLAEANGKKALQEKCRAENLSRQLEENRQSVEELQKEILEFVSSRNLAPSGGQVDNKSNPEYEKMKDRLQSKISNVKVEEPKLVLELFKESKKRFEIEKQKAIDEKKRADLDIAKVEEQAKLVEVNWKKAMEEKCRADQLTQQLQEDKRTIEELRKKIRELLSSRKLVEGSVVPPHRVINSEYSNVKHLKKQLRFEKLQAKHAKQVAKFEKSRNHIMQQEFGRLKMEFDKFANHLYISNNSFSPSTEGTDDLEKAWHIACMQRLNMKKQLLCLAQSQAHFQSDNELLKPSCMDMDSSDPVRKTLQCSAPLLPLSGGNFAESISGINSKLESPLGCSNRKLLQTSAINSSTASFSDGQLMGSQGRGAFSVTTSTKLVEENLNAQPTISNLSGEVTKIRCNEKSAEVAENNVIIPDRDDVGRVCEHIRKRKRVPDSVESIEYLYSKGKKLHMQIEEKLSVLHGMLGRQVGNPLGEDRCSTPNLQCIPYTMLDGFHKRRKSHDEVLEKQFCESDERKKTEKVVTEVLEDAIDLETTVNFEDVADGDYMKLLVLDNAADEERYKMAMEVPLSPTLPNIDFHDAENFDVDNSEALVVEWAYEGLSTDKENLLPAHSFDVIDVEINSNKLKHNVLENSRTLLLHKSVGPLDYSSENGSRSFIQAGKVGLDRTQDSGEVLAMSNLTISRDEELKFPVASELGLSHANIPKYCVLFPNMRDCNTVSRIFSAAKNCVARCCLLSQTEWMVPKILLAIKMEENLLLAEKVCVFFTLLLLNLSTAALRKFGSFLNRDSILCMDSFAGHIHAVMSDVETRSIFADFGFVDELLSLIEDFLIYGRVIVYDNVSSETSIDCDSRIDILLDGVNIILLDVVASADLLVAGSIILASICASIDHVAFICETSYNIFRRRACDSSLVLTILHVFAYLGGQKFFSLGDYKLMMMVLKSIVMLLEGVHLSVDAAACPLSVSKVQLQFHPCVKCPFSEGAISIDTSALLLLELLQNIAVLGSTNHDVIKSFNASNSQVLCDNFNSEQYPSHEEVHCVADLNCDASCSLKKCEMPTSQSDSVDNMTLCHLSDVLSLVELVACNMSWDWTSIKMVPQLLKILESCVLENFAAAVVVLLGQLGRLGVDAGGYEDKGVENLRCLPVQIATVTALLGLLPLDFETLVQRNVKLQETATQSVLVDYIWKWFSLLSKEQQELSVSLLQTAGAKKKELQYSSELQHSVYYSCKGTVT</sequence>
<keyword evidence="4" id="KW-1185">Reference proteome</keyword>
<dbReference type="PANTHER" id="PTHR35480:SF1">
    <property type="entry name" value="MATERNAL EFFECT EMBRYO ARREST 22"/>
    <property type="match status" value="1"/>
</dbReference>
<evidence type="ECO:0008006" key="5">
    <source>
        <dbReference type="Google" id="ProtNLM"/>
    </source>
</evidence>
<evidence type="ECO:0000256" key="2">
    <source>
        <dbReference type="SAM" id="MobiDB-lite"/>
    </source>
</evidence>
<feature type="region of interest" description="Disordered" evidence="2">
    <location>
        <begin position="136"/>
        <end position="172"/>
    </location>
</feature>
<dbReference type="Proteomes" id="UP001324115">
    <property type="component" value="Unassembled WGS sequence"/>
</dbReference>
<proteinExistence type="predicted"/>
<dbReference type="EMBL" id="JAXUIC010000005">
    <property type="protein sequence ID" value="KAK4588865.1"/>
    <property type="molecule type" value="Genomic_DNA"/>
</dbReference>